<dbReference type="EMBL" id="QIBW01000013">
    <property type="protein sequence ID" value="ROT88942.1"/>
    <property type="molecule type" value="Genomic_DNA"/>
</dbReference>
<comment type="caution">
    <text evidence="2">The sequence shown here is derived from an EMBL/GenBank/DDBJ whole genome shotgun (WGS) entry which is preliminary data.</text>
</comment>
<dbReference type="InterPro" id="IPR002686">
    <property type="entry name" value="Transposase_17"/>
</dbReference>
<dbReference type="RefSeq" id="WP_096228299.1">
    <property type="nucleotide sequence ID" value="NZ_LR698982.1"/>
</dbReference>
<dbReference type="PANTHER" id="PTHR34322:SF2">
    <property type="entry name" value="TRANSPOSASE IS200-LIKE DOMAIN-CONTAINING PROTEIN"/>
    <property type="match status" value="1"/>
</dbReference>
<evidence type="ECO:0000313" key="2">
    <source>
        <dbReference type="EMBL" id="ROT88942.1"/>
    </source>
</evidence>
<evidence type="ECO:0000259" key="1">
    <source>
        <dbReference type="SMART" id="SM01321"/>
    </source>
</evidence>
<dbReference type="GO" id="GO:0006313">
    <property type="term" value="P:DNA transposition"/>
    <property type="evidence" value="ECO:0007669"/>
    <property type="project" value="InterPro"/>
</dbReference>
<dbReference type="GO" id="GO:0004803">
    <property type="term" value="F:transposase activity"/>
    <property type="evidence" value="ECO:0007669"/>
    <property type="project" value="InterPro"/>
</dbReference>
<dbReference type="SMART" id="SM01321">
    <property type="entry name" value="Y1_Tnp"/>
    <property type="match status" value="1"/>
</dbReference>
<dbReference type="Proteomes" id="UP000285258">
    <property type="component" value="Unassembled WGS sequence"/>
</dbReference>
<accession>A0A423UIP3</accession>
<dbReference type="GO" id="GO:0003677">
    <property type="term" value="F:DNA binding"/>
    <property type="evidence" value="ECO:0007669"/>
    <property type="project" value="InterPro"/>
</dbReference>
<dbReference type="InterPro" id="IPR036515">
    <property type="entry name" value="Transposase_17_sf"/>
</dbReference>
<dbReference type="PANTHER" id="PTHR34322">
    <property type="entry name" value="TRANSPOSASE, Y1_TNP DOMAIN-CONTAINING"/>
    <property type="match status" value="1"/>
</dbReference>
<sequence length="291" mass="32338">MRHGDGDDVSFWIRGHNPSLPSTTPPHRAIITASRIAPRTGADMPRQARRESNSGIYHVTARGAGRRRLFEDDKDRLRFVERLRALPEKDDVRLLAWCLMDNHAHLLAQASVASLSNGLHRLATSYAHYFNGRHGHVGPVFQGRFDSAPVETEAHLLAAIRYIHLNPLDTGASHPRDCPWSSYGEYVGKPRICDTSLVLELVGGAESFEGYCDPSQGHDYLVSLKERGPYLSEAEAERVAASHLGADFADRLALLDKSERDRALRKLRALGLSVRQIERLTGVGRNIVARA</sequence>
<dbReference type="AlphaFoldDB" id="A0A423UIP3"/>
<dbReference type="SUPFAM" id="SSF143422">
    <property type="entry name" value="Transposase IS200-like"/>
    <property type="match status" value="1"/>
</dbReference>
<name>A0A423UIP3_9ACTN</name>
<gene>
    <name evidence="2" type="ORF">DMP12_10855</name>
</gene>
<feature type="domain" description="Transposase IS200-like" evidence="1">
    <location>
        <begin position="52"/>
        <end position="166"/>
    </location>
</feature>
<protein>
    <submittedName>
        <fullName evidence="2">Transposase</fullName>
    </submittedName>
</protein>
<dbReference type="Gene3D" id="3.30.70.1290">
    <property type="entry name" value="Transposase IS200-like"/>
    <property type="match status" value="1"/>
</dbReference>
<proteinExistence type="predicted"/>
<evidence type="ECO:0000313" key="3">
    <source>
        <dbReference type="Proteomes" id="UP000285258"/>
    </source>
</evidence>
<dbReference type="Pfam" id="PF01797">
    <property type="entry name" value="Y1_Tnp"/>
    <property type="match status" value="1"/>
</dbReference>
<reference evidence="3" key="1">
    <citation type="submission" date="2018-05" db="EMBL/GenBank/DDBJ databases">
        <title>Genome Sequencing of selected type strains of the family Eggerthellaceae.</title>
        <authorList>
            <person name="Danylec N."/>
            <person name="Stoll D.A."/>
            <person name="Doetsch A."/>
            <person name="Huch M."/>
        </authorList>
    </citation>
    <scope>NUCLEOTIDE SEQUENCE [LARGE SCALE GENOMIC DNA]</scope>
    <source>
        <strain evidence="3">DSM 27213</strain>
    </source>
</reference>
<organism evidence="2 3">
    <name type="scientific">Gordonibacter urolithinfaciens</name>
    <dbReference type="NCBI Taxonomy" id="1335613"/>
    <lineage>
        <taxon>Bacteria</taxon>
        <taxon>Bacillati</taxon>
        <taxon>Actinomycetota</taxon>
        <taxon>Coriobacteriia</taxon>
        <taxon>Eggerthellales</taxon>
        <taxon>Eggerthellaceae</taxon>
        <taxon>Gordonibacter</taxon>
    </lineage>
</organism>